<evidence type="ECO:0000313" key="2">
    <source>
        <dbReference type="EMBL" id="SVD94136.1"/>
    </source>
</evidence>
<feature type="transmembrane region" description="Helical" evidence="1">
    <location>
        <begin position="30"/>
        <end position="56"/>
    </location>
</feature>
<gene>
    <name evidence="2" type="ORF">METZ01_LOCUS446990</name>
</gene>
<keyword evidence="1" id="KW-0812">Transmembrane</keyword>
<dbReference type="AlphaFoldDB" id="A0A382ZF22"/>
<proteinExistence type="predicted"/>
<sequence>MKSQLPFNEGEGSILPEHLTVSRETGGRGYFFWGCVILVLFFVLAVVGTGGCVYMVKNEIDSLFEDEGVVFEEIPESEVRLDGIRERIALFRQAPSDG</sequence>
<name>A0A382ZF22_9ZZZZ</name>
<dbReference type="EMBL" id="UINC01183392">
    <property type="protein sequence ID" value="SVD94136.1"/>
    <property type="molecule type" value="Genomic_DNA"/>
</dbReference>
<evidence type="ECO:0000256" key="1">
    <source>
        <dbReference type="SAM" id="Phobius"/>
    </source>
</evidence>
<accession>A0A382ZF22</accession>
<reference evidence="2" key="1">
    <citation type="submission" date="2018-05" db="EMBL/GenBank/DDBJ databases">
        <authorList>
            <person name="Lanie J.A."/>
            <person name="Ng W.-L."/>
            <person name="Kazmierczak K.M."/>
            <person name="Andrzejewski T.M."/>
            <person name="Davidsen T.M."/>
            <person name="Wayne K.J."/>
            <person name="Tettelin H."/>
            <person name="Glass J.I."/>
            <person name="Rusch D."/>
            <person name="Podicherti R."/>
            <person name="Tsui H.-C.T."/>
            <person name="Winkler M.E."/>
        </authorList>
    </citation>
    <scope>NUCLEOTIDE SEQUENCE</scope>
</reference>
<keyword evidence="1" id="KW-0472">Membrane</keyword>
<protein>
    <submittedName>
        <fullName evidence="2">Uncharacterized protein</fullName>
    </submittedName>
</protein>
<feature type="non-terminal residue" evidence="2">
    <location>
        <position position="98"/>
    </location>
</feature>
<keyword evidence="1" id="KW-1133">Transmembrane helix</keyword>
<organism evidence="2">
    <name type="scientific">marine metagenome</name>
    <dbReference type="NCBI Taxonomy" id="408172"/>
    <lineage>
        <taxon>unclassified sequences</taxon>
        <taxon>metagenomes</taxon>
        <taxon>ecological metagenomes</taxon>
    </lineage>
</organism>